<accession>A0A8H4PD89</accession>
<reference evidence="2 3" key="1">
    <citation type="submission" date="2020-01" db="EMBL/GenBank/DDBJ databases">
        <title>Identification and distribution of gene clusters putatively required for synthesis of sphingolipid metabolism inhibitors in phylogenetically diverse species of the filamentous fungus Fusarium.</title>
        <authorList>
            <person name="Kim H.-S."/>
            <person name="Busman M."/>
            <person name="Brown D.W."/>
            <person name="Divon H."/>
            <person name="Uhlig S."/>
            <person name="Proctor R.H."/>
        </authorList>
    </citation>
    <scope>NUCLEOTIDE SEQUENCE [LARGE SCALE GENOMIC DNA]</scope>
    <source>
        <strain evidence="2 3">NRRL 20459</strain>
    </source>
</reference>
<evidence type="ECO:0000256" key="1">
    <source>
        <dbReference type="SAM" id="MobiDB-lite"/>
    </source>
</evidence>
<proteinExistence type="predicted"/>
<dbReference type="AlphaFoldDB" id="A0A8H4PD89"/>
<keyword evidence="3" id="KW-1185">Reference proteome</keyword>
<name>A0A8H4PD89_9HYPO</name>
<organism evidence="2 3">
    <name type="scientific">Fusarium albosuccineum</name>
    <dbReference type="NCBI Taxonomy" id="1237068"/>
    <lineage>
        <taxon>Eukaryota</taxon>
        <taxon>Fungi</taxon>
        <taxon>Dikarya</taxon>
        <taxon>Ascomycota</taxon>
        <taxon>Pezizomycotina</taxon>
        <taxon>Sordariomycetes</taxon>
        <taxon>Hypocreomycetidae</taxon>
        <taxon>Hypocreales</taxon>
        <taxon>Nectriaceae</taxon>
        <taxon>Fusarium</taxon>
        <taxon>Fusarium decemcellulare species complex</taxon>
    </lineage>
</organism>
<comment type="caution">
    <text evidence="2">The sequence shown here is derived from an EMBL/GenBank/DDBJ whole genome shotgun (WGS) entry which is preliminary data.</text>
</comment>
<dbReference type="OrthoDB" id="4934889at2759"/>
<evidence type="ECO:0000313" key="2">
    <source>
        <dbReference type="EMBL" id="KAF4468240.1"/>
    </source>
</evidence>
<feature type="compositionally biased region" description="Polar residues" evidence="1">
    <location>
        <begin position="66"/>
        <end position="78"/>
    </location>
</feature>
<dbReference type="EMBL" id="JAADYS010000637">
    <property type="protein sequence ID" value="KAF4468240.1"/>
    <property type="molecule type" value="Genomic_DNA"/>
</dbReference>
<evidence type="ECO:0000313" key="3">
    <source>
        <dbReference type="Proteomes" id="UP000554235"/>
    </source>
</evidence>
<dbReference type="Proteomes" id="UP000554235">
    <property type="component" value="Unassembled WGS sequence"/>
</dbReference>
<protein>
    <submittedName>
        <fullName evidence="2">Uncharacterized protein</fullName>
    </submittedName>
</protein>
<feature type="region of interest" description="Disordered" evidence="1">
    <location>
        <begin position="60"/>
        <end position="80"/>
    </location>
</feature>
<gene>
    <name evidence="2" type="ORF">FALBO_4859</name>
</gene>
<sequence length="166" mass="18190">MNNTFNDDFLFDFSQIPDLSNYADLPPLDFDASTLQSLADATSGSSLMAAPQANMQVSEHVEGHNDGTQPPQPSSDGVSSEELRQALQHISSRLEDLERAVSAGNCQLNEIGFNIDRTVPKLLSATEDFRGSFETLRKSLQVFTRELVNHLLGWSMEDDVEAGLGT</sequence>